<reference evidence="2 3" key="1">
    <citation type="submission" date="2019-03" db="EMBL/GenBank/DDBJ databases">
        <authorList>
            <person name="Kim M.K.M."/>
        </authorList>
    </citation>
    <scope>NUCLEOTIDE SEQUENCE [LARGE SCALE GENOMIC DNA]</scope>
    <source>
        <strain evidence="2 3">17J68-15</strain>
    </source>
</reference>
<proteinExistence type="predicted"/>
<keyword evidence="1" id="KW-0472">Membrane</keyword>
<dbReference type="EMBL" id="SKFH01000034">
    <property type="protein sequence ID" value="TCZ67498.1"/>
    <property type="molecule type" value="Genomic_DNA"/>
</dbReference>
<evidence type="ECO:0000256" key="1">
    <source>
        <dbReference type="SAM" id="Phobius"/>
    </source>
</evidence>
<protein>
    <submittedName>
        <fullName evidence="2">Uncharacterized protein</fullName>
    </submittedName>
</protein>
<dbReference type="OrthoDB" id="795005at2"/>
<gene>
    <name evidence="2" type="ORF">E0486_15575</name>
</gene>
<dbReference type="Proteomes" id="UP000295164">
    <property type="component" value="Unassembled WGS sequence"/>
</dbReference>
<keyword evidence="1" id="KW-0812">Transmembrane</keyword>
<dbReference type="AlphaFoldDB" id="A0A4R4DWZ8"/>
<evidence type="ECO:0000313" key="2">
    <source>
        <dbReference type="EMBL" id="TCZ67498.1"/>
    </source>
</evidence>
<comment type="caution">
    <text evidence="2">The sequence shown here is derived from an EMBL/GenBank/DDBJ whole genome shotgun (WGS) entry which is preliminary data.</text>
</comment>
<keyword evidence="1" id="KW-1133">Transmembrane helix</keyword>
<organism evidence="2 3">
    <name type="scientific">Flaviaesturariibacter aridisoli</name>
    <dbReference type="NCBI Taxonomy" id="2545761"/>
    <lineage>
        <taxon>Bacteria</taxon>
        <taxon>Pseudomonadati</taxon>
        <taxon>Bacteroidota</taxon>
        <taxon>Chitinophagia</taxon>
        <taxon>Chitinophagales</taxon>
        <taxon>Chitinophagaceae</taxon>
        <taxon>Flaviaestuariibacter</taxon>
    </lineage>
</organism>
<name>A0A4R4DWZ8_9BACT</name>
<sequence>MPYLLQFWIPFLVLGSAVVFCDRRWCMLRDLTQPSPQPYSWSRVQLAWWTVIILSSFIAIIWIGYVPAGSSARVYEAPALNGAAVVLLGISALTTVTARTLDANSPPIHHTLGGRGNGENFFLDILSDNMGVSISRFQTVVFNFVFGVWYVREVLAHLDHFKDPSFVMPDISQNNLILLGMSSATYAVMKVTENKEKQNKLEAAAAAGAAVGATVPDTAIDPEPAVG</sequence>
<evidence type="ECO:0000313" key="3">
    <source>
        <dbReference type="Proteomes" id="UP000295164"/>
    </source>
</evidence>
<keyword evidence="3" id="KW-1185">Reference proteome</keyword>
<dbReference type="RefSeq" id="WP_131853447.1">
    <property type="nucleotide sequence ID" value="NZ_SKFH01000034.1"/>
</dbReference>
<feature type="transmembrane region" description="Helical" evidence="1">
    <location>
        <begin position="78"/>
        <end position="98"/>
    </location>
</feature>
<accession>A0A4R4DWZ8</accession>
<feature type="transmembrane region" description="Helical" evidence="1">
    <location>
        <begin position="45"/>
        <end position="66"/>
    </location>
</feature>